<evidence type="ECO:0000313" key="1">
    <source>
        <dbReference type="EMBL" id="KRY87548.1"/>
    </source>
</evidence>
<comment type="caution">
    <text evidence="1">The sequence shown here is derived from an EMBL/GenBank/DDBJ whole genome shotgun (WGS) entry which is preliminary data.</text>
</comment>
<keyword evidence="2" id="KW-1185">Reference proteome</keyword>
<proteinExistence type="predicted"/>
<dbReference type="OrthoDB" id="10479871at2759"/>
<dbReference type="AlphaFoldDB" id="A0A0V1FNJ7"/>
<gene>
    <name evidence="1" type="ORF">T4D_9015</name>
</gene>
<dbReference type="Proteomes" id="UP000054995">
    <property type="component" value="Unassembled WGS sequence"/>
</dbReference>
<name>A0A0V1FNJ7_TRIPS</name>
<sequence length="89" mass="10446">MLVDSIRLTLILNTPIWYTYEDIKEISQRVTVCELTNKQEITDEECQLFLLLYTMRLNSSRECVYFALLNAKISSAFAVEAEFSRIEKE</sequence>
<evidence type="ECO:0000313" key="2">
    <source>
        <dbReference type="Proteomes" id="UP000054995"/>
    </source>
</evidence>
<accession>A0A0V1FNJ7</accession>
<reference evidence="1 2" key="1">
    <citation type="submission" date="2015-01" db="EMBL/GenBank/DDBJ databases">
        <title>Evolution of Trichinella species and genotypes.</title>
        <authorList>
            <person name="Korhonen P.K."/>
            <person name="Edoardo P."/>
            <person name="Giuseppe L.R."/>
            <person name="Gasser R.B."/>
        </authorList>
    </citation>
    <scope>NUCLEOTIDE SEQUENCE [LARGE SCALE GENOMIC DNA]</scope>
    <source>
        <strain evidence="1">ISS470</strain>
    </source>
</reference>
<organism evidence="1 2">
    <name type="scientific">Trichinella pseudospiralis</name>
    <name type="common">Parasitic roundworm</name>
    <dbReference type="NCBI Taxonomy" id="6337"/>
    <lineage>
        <taxon>Eukaryota</taxon>
        <taxon>Metazoa</taxon>
        <taxon>Ecdysozoa</taxon>
        <taxon>Nematoda</taxon>
        <taxon>Enoplea</taxon>
        <taxon>Dorylaimia</taxon>
        <taxon>Trichinellida</taxon>
        <taxon>Trichinellidae</taxon>
        <taxon>Trichinella</taxon>
    </lineage>
</organism>
<dbReference type="EMBL" id="JYDT01000054">
    <property type="protein sequence ID" value="KRY87548.1"/>
    <property type="molecule type" value="Genomic_DNA"/>
</dbReference>
<protein>
    <submittedName>
        <fullName evidence="1">Uncharacterized protein</fullName>
    </submittedName>
</protein>